<proteinExistence type="predicted"/>
<comment type="caution">
    <text evidence="1">The sequence shown here is derived from an EMBL/GenBank/DDBJ whole genome shotgun (WGS) entry which is preliminary data.</text>
</comment>
<dbReference type="AlphaFoldDB" id="A0A917FGF5"/>
<dbReference type="RefSeq" id="WP_188667009.1">
    <property type="nucleotide sequence ID" value="NZ_BMHV01000037.1"/>
</dbReference>
<accession>A0A917FGF5</accession>
<gene>
    <name evidence="1" type="ORF">GCM10011332_31680</name>
</gene>
<reference evidence="1" key="1">
    <citation type="journal article" date="2014" name="Int. J. Syst. Evol. Microbiol.">
        <title>Complete genome sequence of Corynebacterium casei LMG S-19264T (=DSM 44701T), isolated from a smear-ripened cheese.</title>
        <authorList>
            <consortium name="US DOE Joint Genome Institute (JGI-PGF)"/>
            <person name="Walter F."/>
            <person name="Albersmeier A."/>
            <person name="Kalinowski J."/>
            <person name="Ruckert C."/>
        </authorList>
    </citation>
    <scope>NUCLEOTIDE SEQUENCE</scope>
    <source>
        <strain evidence="1">CGMCC 1.15254</strain>
    </source>
</reference>
<protein>
    <submittedName>
        <fullName evidence="1">Uncharacterized protein</fullName>
    </submittedName>
</protein>
<evidence type="ECO:0000313" key="2">
    <source>
        <dbReference type="Proteomes" id="UP000632498"/>
    </source>
</evidence>
<reference evidence="1" key="2">
    <citation type="submission" date="2020-09" db="EMBL/GenBank/DDBJ databases">
        <authorList>
            <person name="Sun Q."/>
            <person name="Zhou Y."/>
        </authorList>
    </citation>
    <scope>NUCLEOTIDE SEQUENCE</scope>
    <source>
        <strain evidence="1">CGMCC 1.15254</strain>
    </source>
</reference>
<dbReference type="Proteomes" id="UP000632498">
    <property type="component" value="Unassembled WGS sequence"/>
</dbReference>
<sequence>MFALSHNQVMSLVQIDWEAPDCPLKLNDTLTLADLKSSPLLKHTRLFLTHLDTDKGVKLTAKGNLNRKFVSQMLDKFPWPDYDVATTRRMHKVINEEDFMPLHFIRVICEVAKLTRKYKGHLKPSRLGRSLLDDDSAGLLMDELFTGVFQHFNLAYMDRIGVEDNLTPQMGLILYGISKLADNYVTPGELATLPIDAFKEEHHLWTPEVLFEMRVLKYLEWFGLMEKRKHAANDQRSRNYIYRKTALFDRFIRFEI</sequence>
<dbReference type="EMBL" id="BMHV01000037">
    <property type="protein sequence ID" value="GGF75365.1"/>
    <property type="molecule type" value="Genomic_DNA"/>
</dbReference>
<organism evidence="1 2">
    <name type="scientific">Terasakiella brassicae</name>
    <dbReference type="NCBI Taxonomy" id="1634917"/>
    <lineage>
        <taxon>Bacteria</taxon>
        <taxon>Pseudomonadati</taxon>
        <taxon>Pseudomonadota</taxon>
        <taxon>Alphaproteobacteria</taxon>
        <taxon>Rhodospirillales</taxon>
        <taxon>Terasakiellaceae</taxon>
        <taxon>Terasakiella</taxon>
    </lineage>
</organism>
<name>A0A917FGF5_9PROT</name>
<keyword evidence="2" id="KW-1185">Reference proteome</keyword>
<evidence type="ECO:0000313" key="1">
    <source>
        <dbReference type="EMBL" id="GGF75365.1"/>
    </source>
</evidence>